<dbReference type="OrthoDB" id="10685366at2759"/>
<sequence>TVLISIFESSSSSSYNPLGKYAPPTAYPRWFLRRFIQLPLPARSWVVASTPAVIQQQCIDRRHHIDTTVVPRLLQFLTERSPETVPEPDLRSFAERQSLLDDLDWIAVRERLFATNRVAWDYLETFPGQFAHGFRIVGSNDAGPSDIPIEDAL</sequence>
<protein>
    <submittedName>
        <fullName evidence="1">Uncharacterized protein</fullName>
    </submittedName>
</protein>
<keyword evidence="2" id="KW-1185">Reference proteome</keyword>
<gene>
    <name evidence="1" type="ORF">BVRB_038330</name>
</gene>
<accession>A0A0J7YNR2</accession>
<dbReference type="EMBL" id="KQ112894">
    <property type="protein sequence ID" value="KMS65207.1"/>
    <property type="molecule type" value="Genomic_DNA"/>
</dbReference>
<dbReference type="AlphaFoldDB" id="A0A0J7YNR2"/>
<organism evidence="1 2">
    <name type="scientific">Beta vulgaris subsp. vulgaris</name>
    <name type="common">Beet</name>
    <dbReference type="NCBI Taxonomy" id="3555"/>
    <lineage>
        <taxon>Eukaryota</taxon>
        <taxon>Viridiplantae</taxon>
        <taxon>Streptophyta</taxon>
        <taxon>Embryophyta</taxon>
        <taxon>Tracheophyta</taxon>
        <taxon>Spermatophyta</taxon>
        <taxon>Magnoliopsida</taxon>
        <taxon>eudicotyledons</taxon>
        <taxon>Gunneridae</taxon>
        <taxon>Pentapetalae</taxon>
        <taxon>Caryophyllales</taxon>
        <taxon>Chenopodiaceae</taxon>
        <taxon>Betoideae</taxon>
        <taxon>Beta</taxon>
    </lineage>
</organism>
<evidence type="ECO:0000313" key="2">
    <source>
        <dbReference type="Proteomes" id="UP000035740"/>
    </source>
</evidence>
<reference evidence="1 2" key="1">
    <citation type="journal article" date="2014" name="Nature">
        <title>The genome of the recently domesticated crop plant sugar beet (Beta vulgaris).</title>
        <authorList>
            <person name="Dohm J.C."/>
            <person name="Minoche A.E."/>
            <person name="Holtgrawe D."/>
            <person name="Capella-Gutierrez S."/>
            <person name="Zakrzewski F."/>
            <person name="Tafer H."/>
            <person name="Rupp O."/>
            <person name="Sorensen T.R."/>
            <person name="Stracke R."/>
            <person name="Reinhardt R."/>
            <person name="Goesmann A."/>
            <person name="Kraft T."/>
            <person name="Schulz B."/>
            <person name="Stadler P.F."/>
            <person name="Schmidt T."/>
            <person name="Gabaldon T."/>
            <person name="Lehrach H."/>
            <person name="Weisshaar B."/>
            <person name="Himmelbauer H."/>
        </authorList>
    </citation>
    <scope>NUCLEOTIDE SEQUENCE [LARGE SCALE GENOMIC DNA]</scope>
    <source>
        <tissue evidence="1">Taproot</tissue>
    </source>
</reference>
<dbReference type="Gramene" id="KMS65207">
    <property type="protein sequence ID" value="KMS65207"/>
    <property type="gene ID" value="BVRB_038330"/>
</dbReference>
<feature type="non-terminal residue" evidence="1">
    <location>
        <position position="1"/>
    </location>
</feature>
<name>A0A0J7YNR2_BETVV</name>
<dbReference type="Proteomes" id="UP000035740">
    <property type="component" value="Unassembled WGS sequence"/>
</dbReference>
<evidence type="ECO:0000313" key="1">
    <source>
        <dbReference type="EMBL" id="KMS65207.1"/>
    </source>
</evidence>
<proteinExistence type="predicted"/>
<feature type="non-terminal residue" evidence="1">
    <location>
        <position position="153"/>
    </location>
</feature>